<dbReference type="EMBL" id="FTPD01000003">
    <property type="protein sequence ID" value="SIT53223.1"/>
    <property type="molecule type" value="Genomic_DNA"/>
</dbReference>
<dbReference type="Pfam" id="PF16859">
    <property type="entry name" value="TetR_C_11"/>
    <property type="match status" value="1"/>
</dbReference>
<dbReference type="Gene3D" id="1.10.10.60">
    <property type="entry name" value="Homeodomain-like"/>
    <property type="match status" value="1"/>
</dbReference>
<dbReference type="PANTHER" id="PTHR30055">
    <property type="entry name" value="HTH-TYPE TRANSCRIPTIONAL REGULATOR RUTR"/>
    <property type="match status" value="1"/>
</dbReference>
<dbReference type="Pfam" id="PF00440">
    <property type="entry name" value="TetR_N"/>
    <property type="match status" value="1"/>
</dbReference>
<evidence type="ECO:0000256" key="3">
    <source>
        <dbReference type="ARBA" id="ARBA00023163"/>
    </source>
</evidence>
<dbReference type="AlphaFoldDB" id="A0A1R3V4C0"/>
<dbReference type="GO" id="GO:0000976">
    <property type="term" value="F:transcription cis-regulatory region binding"/>
    <property type="evidence" value="ECO:0007669"/>
    <property type="project" value="TreeGrafter"/>
</dbReference>
<dbReference type="InterPro" id="IPR009057">
    <property type="entry name" value="Homeodomain-like_sf"/>
</dbReference>
<dbReference type="InterPro" id="IPR011075">
    <property type="entry name" value="TetR_C"/>
</dbReference>
<dbReference type="InterPro" id="IPR036271">
    <property type="entry name" value="Tet_transcr_reg_TetR-rel_C_sf"/>
</dbReference>
<reference evidence="7" key="1">
    <citation type="submission" date="2017-01" db="EMBL/GenBank/DDBJ databases">
        <authorList>
            <person name="Brunel B."/>
        </authorList>
    </citation>
    <scope>NUCLEOTIDE SEQUENCE [LARGE SCALE GENOMIC DNA]</scope>
</reference>
<dbReference type="SUPFAM" id="SSF46689">
    <property type="entry name" value="Homeodomain-like"/>
    <property type="match status" value="1"/>
</dbReference>
<dbReference type="SUPFAM" id="SSF48498">
    <property type="entry name" value="Tetracyclin repressor-like, C-terminal domain"/>
    <property type="match status" value="1"/>
</dbReference>
<evidence type="ECO:0000313" key="7">
    <source>
        <dbReference type="Proteomes" id="UP000188388"/>
    </source>
</evidence>
<organism evidence="6 7">
    <name type="scientific">Mesorhizobium prunaredense</name>
    <dbReference type="NCBI Taxonomy" id="1631249"/>
    <lineage>
        <taxon>Bacteria</taxon>
        <taxon>Pseudomonadati</taxon>
        <taxon>Pseudomonadota</taxon>
        <taxon>Alphaproteobacteria</taxon>
        <taxon>Hyphomicrobiales</taxon>
        <taxon>Phyllobacteriaceae</taxon>
        <taxon>Mesorhizobium</taxon>
    </lineage>
</organism>
<keyword evidence="2 4" id="KW-0238">DNA-binding</keyword>
<dbReference type="STRING" id="1631249.BQ8794_110029"/>
<dbReference type="InterPro" id="IPR050109">
    <property type="entry name" value="HTH-type_TetR-like_transc_reg"/>
</dbReference>
<dbReference type="InterPro" id="IPR001647">
    <property type="entry name" value="HTH_TetR"/>
</dbReference>
<evidence type="ECO:0000256" key="2">
    <source>
        <dbReference type="ARBA" id="ARBA00023125"/>
    </source>
</evidence>
<dbReference type="PRINTS" id="PR00455">
    <property type="entry name" value="HTHTETR"/>
</dbReference>
<sequence>MYDVPTKIMGKENRMGLDPGRRSIGARRNPDSADAILDAAEAVLVEAGYSGFSIEAVARRARAGKPTIYRWWPSKAALLFDLYQRLKRVDYPDTGNLEDDLVGFLKSLFSHWRETSSGSIFRSLIAEAQSDATVAAVLAEYTKGRHAHTGQMIERAKARGEVAADVDSTLVADLVASFAWTHLLTNRLDEDETTLRRAVGYLLKGIEADDAGSVDAAAVRRRRRRVVGRTTR</sequence>
<evidence type="ECO:0000259" key="5">
    <source>
        <dbReference type="PROSITE" id="PS50977"/>
    </source>
</evidence>
<evidence type="ECO:0000313" key="6">
    <source>
        <dbReference type="EMBL" id="SIT53223.1"/>
    </source>
</evidence>
<evidence type="ECO:0000256" key="4">
    <source>
        <dbReference type="PROSITE-ProRule" id="PRU00335"/>
    </source>
</evidence>
<keyword evidence="3" id="KW-0804">Transcription</keyword>
<dbReference type="Gene3D" id="1.10.357.10">
    <property type="entry name" value="Tetracycline Repressor, domain 2"/>
    <property type="match status" value="1"/>
</dbReference>
<keyword evidence="7" id="KW-1185">Reference proteome</keyword>
<proteinExistence type="predicted"/>
<keyword evidence="1" id="KW-0805">Transcription regulation</keyword>
<accession>A0A1R3V4C0</accession>
<dbReference type="PANTHER" id="PTHR30055:SF148">
    <property type="entry name" value="TETR-FAMILY TRANSCRIPTIONAL REGULATOR"/>
    <property type="match status" value="1"/>
</dbReference>
<feature type="DNA-binding region" description="H-T-H motif" evidence="4">
    <location>
        <begin position="53"/>
        <end position="72"/>
    </location>
</feature>
<gene>
    <name evidence="6" type="ORF">BQ8794_110029</name>
</gene>
<protein>
    <submittedName>
        <fullName evidence="6">TetR family transcriptional regulator</fullName>
    </submittedName>
</protein>
<name>A0A1R3V4C0_9HYPH</name>
<dbReference type="Proteomes" id="UP000188388">
    <property type="component" value="Unassembled WGS sequence"/>
</dbReference>
<evidence type="ECO:0000256" key="1">
    <source>
        <dbReference type="ARBA" id="ARBA00023015"/>
    </source>
</evidence>
<feature type="domain" description="HTH tetR-type" evidence="5">
    <location>
        <begin position="30"/>
        <end position="90"/>
    </location>
</feature>
<dbReference type="GO" id="GO:0003700">
    <property type="term" value="F:DNA-binding transcription factor activity"/>
    <property type="evidence" value="ECO:0007669"/>
    <property type="project" value="TreeGrafter"/>
</dbReference>
<dbReference type="PROSITE" id="PS50977">
    <property type="entry name" value="HTH_TETR_2"/>
    <property type="match status" value="1"/>
</dbReference>